<dbReference type="InterPro" id="IPR051606">
    <property type="entry name" value="Polyketide_Oxido-like"/>
</dbReference>
<proteinExistence type="predicted"/>
<dbReference type="AlphaFoldDB" id="A0A0B6BHU1"/>
<dbReference type="PANTHER" id="PTHR43355:SF2">
    <property type="entry name" value="FLAVIN REDUCTASE (NADPH)"/>
    <property type="match status" value="1"/>
</dbReference>
<dbReference type="InterPro" id="IPR036291">
    <property type="entry name" value="NAD(P)-bd_dom_sf"/>
</dbReference>
<protein>
    <submittedName>
        <fullName evidence="2">3-beta hydroxysteroid dehydrogenase/isomerase family protein</fullName>
    </submittedName>
    <submittedName>
        <fullName evidence="3">SDR family oxidoreductase</fullName>
    </submittedName>
</protein>
<organism evidence="3 5">
    <name type="scientific">Bacillus thuringiensis</name>
    <dbReference type="NCBI Taxonomy" id="1428"/>
    <lineage>
        <taxon>Bacteria</taxon>
        <taxon>Bacillati</taxon>
        <taxon>Bacillota</taxon>
        <taxon>Bacilli</taxon>
        <taxon>Bacillales</taxon>
        <taxon>Bacillaceae</taxon>
        <taxon>Bacillus</taxon>
        <taxon>Bacillus cereus group</taxon>
    </lineage>
</organism>
<dbReference type="Gene3D" id="3.40.50.720">
    <property type="entry name" value="NAD(P)-binding Rossmann-like Domain"/>
    <property type="match status" value="1"/>
</dbReference>
<dbReference type="GO" id="GO:0016646">
    <property type="term" value="F:oxidoreductase activity, acting on the CH-NH group of donors, NAD or NADP as acceptor"/>
    <property type="evidence" value="ECO:0007669"/>
    <property type="project" value="TreeGrafter"/>
</dbReference>
<dbReference type="EMBL" id="CP009335">
    <property type="protein sequence ID" value="AJG78325.1"/>
    <property type="molecule type" value="Genomic_DNA"/>
</dbReference>
<sequence>MESTNKIAILGANGKAGKILVNEALEKGYQVKILTRNSTNTEKINENIETIIGDARNFSTIQDLLQGCSAVINAVGQPKNESYIFSTVTKHILEAMKESKIKRYILISGGSLNVTGDQKGIVNKIGATLFKLFLPKMMQDKYKELQIIQNSEVDWTIVRLPFVIEGNGIGNIKESLVDMPGIKIQNGDIAPFIIKQINSDRYVRKCPFISN</sequence>
<evidence type="ECO:0000313" key="4">
    <source>
        <dbReference type="Proteomes" id="UP000031876"/>
    </source>
</evidence>
<dbReference type="CDD" id="cd05244">
    <property type="entry name" value="BVR-B_like_SDR_a"/>
    <property type="match status" value="1"/>
</dbReference>
<accession>A0A0B6BHU1</accession>
<dbReference type="Proteomes" id="UP000031876">
    <property type="component" value="Chromosome"/>
</dbReference>
<evidence type="ECO:0000259" key="1">
    <source>
        <dbReference type="Pfam" id="PF13460"/>
    </source>
</evidence>
<dbReference type="Pfam" id="PF13460">
    <property type="entry name" value="NAD_binding_10"/>
    <property type="match status" value="1"/>
</dbReference>
<name>A0A0B6BHU1_BACTU</name>
<evidence type="ECO:0000313" key="3">
    <source>
        <dbReference type="EMBL" id="QKH27336.1"/>
    </source>
</evidence>
<dbReference type="RefSeq" id="WP_000446319.1">
    <property type="nucleotide sequence ID" value="NZ_CP009335.1"/>
</dbReference>
<evidence type="ECO:0000313" key="2">
    <source>
        <dbReference type="EMBL" id="AJG78325.1"/>
    </source>
</evidence>
<dbReference type="KEGG" id="btw:BF38_3747"/>
<gene>
    <name evidence="2" type="ORF">BF38_3747</name>
    <name evidence="3" type="ORF">FOC89_26485</name>
</gene>
<evidence type="ECO:0000313" key="5">
    <source>
        <dbReference type="Proteomes" id="UP000501107"/>
    </source>
</evidence>
<dbReference type="SUPFAM" id="SSF51735">
    <property type="entry name" value="NAD(P)-binding Rossmann-fold domains"/>
    <property type="match status" value="1"/>
</dbReference>
<reference evidence="3 5" key="2">
    <citation type="submission" date="2020-05" db="EMBL/GenBank/DDBJ databases">
        <title>FDA dAtabase for Regulatory Grade micrObial Sequences (FDA-ARGOS): Supporting development and validation of Infectious Disease Dx tests.</title>
        <authorList>
            <person name="Nelson B."/>
            <person name="Plummer A."/>
            <person name="Tallon L."/>
            <person name="Sadzewicz L."/>
            <person name="Zhao X."/>
            <person name="Vavikolanu K."/>
            <person name="Mehta A."/>
            <person name="Aluvathingal J."/>
            <person name="Nadendla S."/>
            <person name="Myers T."/>
            <person name="Yan Y."/>
            <person name="Sichtig H."/>
        </authorList>
    </citation>
    <scope>NUCLEOTIDE SEQUENCE [LARGE SCALE GENOMIC DNA]</scope>
    <source>
        <strain evidence="3 5">FDAARGOS_795</strain>
    </source>
</reference>
<dbReference type="PANTHER" id="PTHR43355">
    <property type="entry name" value="FLAVIN REDUCTASE (NADPH)"/>
    <property type="match status" value="1"/>
</dbReference>
<dbReference type="EMBL" id="CP053980">
    <property type="protein sequence ID" value="QKH27336.1"/>
    <property type="molecule type" value="Genomic_DNA"/>
</dbReference>
<feature type="domain" description="NAD(P)-binding" evidence="1">
    <location>
        <begin position="11"/>
        <end position="199"/>
    </location>
</feature>
<dbReference type="InterPro" id="IPR016040">
    <property type="entry name" value="NAD(P)-bd_dom"/>
</dbReference>
<reference evidence="2 4" key="1">
    <citation type="journal article" date="2015" name="Genome Announc.">
        <title>Complete genome sequences for 35 biothreat assay-relevant bacillus species.</title>
        <authorList>
            <person name="Johnson S.L."/>
            <person name="Daligault H.E."/>
            <person name="Davenport K.W."/>
            <person name="Jaissle J."/>
            <person name="Frey K.G."/>
            <person name="Ladner J.T."/>
            <person name="Broomall S.M."/>
            <person name="Bishop-Lilly K.A."/>
            <person name="Bruce D.C."/>
            <person name="Gibbons H.S."/>
            <person name="Coyne S.R."/>
            <person name="Lo C.C."/>
            <person name="Meincke L."/>
            <person name="Munk A.C."/>
            <person name="Koroleva G.I."/>
            <person name="Rosenzweig C.N."/>
            <person name="Palacios G.F."/>
            <person name="Redden C.L."/>
            <person name="Minogue T.D."/>
            <person name="Chain P.S."/>
        </authorList>
    </citation>
    <scope>NUCLEOTIDE SEQUENCE [LARGE SCALE GENOMIC DNA]</scope>
    <source>
        <strain evidence="2 4">HD1011</strain>
    </source>
</reference>
<dbReference type="Proteomes" id="UP000501107">
    <property type="component" value="Chromosome"/>
</dbReference>